<keyword evidence="5 7" id="KW-1133">Transmembrane helix</keyword>
<evidence type="ECO:0000313" key="8">
    <source>
        <dbReference type="EMBL" id="TGG88175.1"/>
    </source>
</evidence>
<evidence type="ECO:0000256" key="2">
    <source>
        <dbReference type="ARBA" id="ARBA00005262"/>
    </source>
</evidence>
<evidence type="ECO:0000256" key="1">
    <source>
        <dbReference type="ARBA" id="ARBA00004651"/>
    </source>
</evidence>
<evidence type="ECO:0000256" key="7">
    <source>
        <dbReference type="SAM" id="Phobius"/>
    </source>
</evidence>
<dbReference type="GO" id="GO:0005886">
    <property type="term" value="C:plasma membrane"/>
    <property type="evidence" value="ECO:0007669"/>
    <property type="project" value="UniProtKB-SubCell"/>
</dbReference>
<dbReference type="InterPro" id="IPR052518">
    <property type="entry name" value="CHR_Transporter"/>
</dbReference>
<evidence type="ECO:0000313" key="9">
    <source>
        <dbReference type="Proteomes" id="UP000297288"/>
    </source>
</evidence>
<keyword evidence="4 7" id="KW-0812">Transmembrane</keyword>
<dbReference type="AlphaFoldDB" id="A0A4Z0W405"/>
<evidence type="ECO:0000256" key="5">
    <source>
        <dbReference type="ARBA" id="ARBA00022989"/>
    </source>
</evidence>
<comment type="caution">
    <text evidence="8">The sequence shown here is derived from an EMBL/GenBank/DDBJ whole genome shotgun (WGS) entry which is preliminary data.</text>
</comment>
<keyword evidence="6 7" id="KW-0472">Membrane</keyword>
<protein>
    <submittedName>
        <fullName evidence="8">Chromate transporter</fullName>
    </submittedName>
</protein>
<dbReference type="InterPro" id="IPR003370">
    <property type="entry name" value="Chromate_transpt"/>
</dbReference>
<comment type="similarity">
    <text evidence="2">Belongs to the chromate ion transporter (CHR) (TC 2.A.51) family.</text>
</comment>
<reference evidence="8 9" key="1">
    <citation type="submission" date="2019-04" db="EMBL/GenBank/DDBJ databases">
        <title>Draft genome sequence data and analysis of a Fermenting Bacterium, Geotoga petraea strain HO-Geo1, isolated from heavy-oil petroleum reservoir in Russia.</title>
        <authorList>
            <person name="Grouzdev D.S."/>
            <person name="Semenova E.M."/>
            <person name="Sokolova D.S."/>
            <person name="Tourova T.P."/>
            <person name="Poltaraus A.B."/>
            <person name="Nazina T.N."/>
        </authorList>
    </citation>
    <scope>NUCLEOTIDE SEQUENCE [LARGE SCALE GENOMIC DNA]</scope>
    <source>
        <strain evidence="8 9">HO-Geo1</strain>
    </source>
</reference>
<dbReference type="GO" id="GO:0015109">
    <property type="term" value="F:chromate transmembrane transporter activity"/>
    <property type="evidence" value="ECO:0007669"/>
    <property type="project" value="InterPro"/>
</dbReference>
<evidence type="ECO:0000256" key="4">
    <source>
        <dbReference type="ARBA" id="ARBA00022692"/>
    </source>
</evidence>
<dbReference type="PANTHER" id="PTHR43663:SF1">
    <property type="entry name" value="CHROMATE TRANSPORTER"/>
    <property type="match status" value="1"/>
</dbReference>
<dbReference type="OrthoDB" id="9788907at2"/>
<keyword evidence="3" id="KW-1003">Cell membrane</keyword>
<feature type="transmembrane region" description="Helical" evidence="7">
    <location>
        <begin position="114"/>
        <end position="132"/>
    </location>
</feature>
<dbReference type="PANTHER" id="PTHR43663">
    <property type="entry name" value="CHROMATE TRANSPORT PROTEIN-RELATED"/>
    <property type="match status" value="1"/>
</dbReference>
<proteinExistence type="inferred from homology"/>
<comment type="subcellular location">
    <subcellularLocation>
        <location evidence="1">Cell membrane</location>
        <topology evidence="1">Multi-pass membrane protein</topology>
    </subcellularLocation>
</comment>
<evidence type="ECO:0000256" key="6">
    <source>
        <dbReference type="ARBA" id="ARBA00023136"/>
    </source>
</evidence>
<gene>
    <name evidence="8" type="ORF">E4650_03825</name>
</gene>
<sequence length="173" mass="19345">MIKMIKMIFIFFKLGFISFGGGWASLGIIKQQILDNELLTEKALQEAISIAQMTPGPVAVNVATYVGYLKYNFLGAFLNNLFLIIPPVLLFFLARFIIHKLKIDKKRVTQALKYGTIILISVTFISVLNPVISERDIFSGIIASLALFLFMKTKLDPIYIILGSALVGMFIFS</sequence>
<dbReference type="Pfam" id="PF02417">
    <property type="entry name" value="Chromate_transp"/>
    <property type="match status" value="1"/>
</dbReference>
<dbReference type="EMBL" id="SRME01000002">
    <property type="protein sequence ID" value="TGG88175.1"/>
    <property type="molecule type" value="Genomic_DNA"/>
</dbReference>
<dbReference type="Proteomes" id="UP000297288">
    <property type="component" value="Unassembled WGS sequence"/>
</dbReference>
<feature type="transmembrane region" description="Helical" evidence="7">
    <location>
        <begin position="138"/>
        <end position="171"/>
    </location>
</feature>
<name>A0A4Z0W405_9BACT</name>
<evidence type="ECO:0000256" key="3">
    <source>
        <dbReference type="ARBA" id="ARBA00022475"/>
    </source>
</evidence>
<accession>A0A4Z0W405</accession>
<organism evidence="8 9">
    <name type="scientific">Geotoga petraea</name>
    <dbReference type="NCBI Taxonomy" id="28234"/>
    <lineage>
        <taxon>Bacteria</taxon>
        <taxon>Thermotogati</taxon>
        <taxon>Thermotogota</taxon>
        <taxon>Thermotogae</taxon>
        <taxon>Petrotogales</taxon>
        <taxon>Petrotogaceae</taxon>
        <taxon>Geotoga</taxon>
    </lineage>
</organism>
<feature type="transmembrane region" description="Helical" evidence="7">
    <location>
        <begin position="73"/>
        <end position="93"/>
    </location>
</feature>